<dbReference type="OrthoDB" id="884088at2"/>
<dbReference type="RefSeq" id="WP_135497538.1">
    <property type="nucleotide sequence ID" value="NZ_SRLD01000016.1"/>
</dbReference>
<comment type="caution">
    <text evidence="1">The sequence shown here is derived from an EMBL/GenBank/DDBJ whole genome shotgun (WGS) entry which is preliminary data.</text>
</comment>
<organism evidence="1 2">
    <name type="scientific">Hymenobacter elongatus</name>
    <dbReference type="NCBI Taxonomy" id="877208"/>
    <lineage>
        <taxon>Bacteria</taxon>
        <taxon>Pseudomonadati</taxon>
        <taxon>Bacteroidota</taxon>
        <taxon>Cytophagia</taxon>
        <taxon>Cytophagales</taxon>
        <taxon>Hymenobacteraceae</taxon>
        <taxon>Hymenobacter</taxon>
    </lineage>
</organism>
<dbReference type="AlphaFoldDB" id="A0A4Z0PP23"/>
<keyword evidence="2" id="KW-1185">Reference proteome</keyword>
<protein>
    <submittedName>
        <fullName evidence="1">Uncharacterized protein</fullName>
    </submittedName>
</protein>
<gene>
    <name evidence="1" type="ORF">E5J99_09745</name>
</gene>
<name>A0A4Z0PP23_9BACT</name>
<evidence type="ECO:0000313" key="2">
    <source>
        <dbReference type="Proteomes" id="UP000297739"/>
    </source>
</evidence>
<dbReference type="EMBL" id="SRLD01000016">
    <property type="protein sequence ID" value="TGE16399.1"/>
    <property type="molecule type" value="Genomic_DNA"/>
</dbReference>
<dbReference type="Proteomes" id="UP000297739">
    <property type="component" value="Unassembled WGS sequence"/>
</dbReference>
<reference evidence="1 2" key="1">
    <citation type="submission" date="2019-04" db="EMBL/GenBank/DDBJ databases">
        <authorList>
            <person name="Feng G."/>
            <person name="Zhang J."/>
            <person name="Zhu H."/>
        </authorList>
    </citation>
    <scope>NUCLEOTIDE SEQUENCE [LARGE SCALE GENOMIC DNA]</scope>
    <source>
        <strain evidence="1 2">JCM 17223</strain>
    </source>
</reference>
<proteinExistence type="predicted"/>
<sequence length="147" mass="16342">MDIFDLTSAIQKSLLYFVPADATEESVYENLIAEGIGPALADRIIIFTPTAFGRVMMRHLALVFPATYRIQRESGELSDSLLLTSEPVYQAALNLAYTIASAQMWEEALHSEVAYWSAEAEVVSQALVEGYPTANIKPTELIVHWFV</sequence>
<evidence type="ECO:0000313" key="1">
    <source>
        <dbReference type="EMBL" id="TGE16399.1"/>
    </source>
</evidence>
<accession>A0A4Z0PP23</accession>